<name>A0A0A9FWW1_ARUDO</name>
<reference evidence="1" key="1">
    <citation type="submission" date="2014-09" db="EMBL/GenBank/DDBJ databases">
        <authorList>
            <person name="Magalhaes I.L.F."/>
            <person name="Oliveira U."/>
            <person name="Santos F.R."/>
            <person name="Vidigal T.H.D.A."/>
            <person name="Brescovit A.D."/>
            <person name="Santos A.J."/>
        </authorList>
    </citation>
    <scope>NUCLEOTIDE SEQUENCE</scope>
    <source>
        <tissue evidence="1">Shoot tissue taken approximately 20 cm above the soil surface</tissue>
    </source>
</reference>
<accession>A0A0A9FWW1</accession>
<organism evidence="1">
    <name type="scientific">Arundo donax</name>
    <name type="common">Giant reed</name>
    <name type="synonym">Donax arundinaceus</name>
    <dbReference type="NCBI Taxonomy" id="35708"/>
    <lineage>
        <taxon>Eukaryota</taxon>
        <taxon>Viridiplantae</taxon>
        <taxon>Streptophyta</taxon>
        <taxon>Embryophyta</taxon>
        <taxon>Tracheophyta</taxon>
        <taxon>Spermatophyta</taxon>
        <taxon>Magnoliopsida</taxon>
        <taxon>Liliopsida</taxon>
        <taxon>Poales</taxon>
        <taxon>Poaceae</taxon>
        <taxon>PACMAD clade</taxon>
        <taxon>Arundinoideae</taxon>
        <taxon>Arundineae</taxon>
        <taxon>Arundo</taxon>
    </lineage>
</organism>
<evidence type="ECO:0000313" key="1">
    <source>
        <dbReference type="EMBL" id="JAE14791.1"/>
    </source>
</evidence>
<proteinExistence type="predicted"/>
<dbReference type="AlphaFoldDB" id="A0A0A9FWW1"/>
<dbReference type="EMBL" id="GBRH01183105">
    <property type="protein sequence ID" value="JAE14791.1"/>
    <property type="molecule type" value="Transcribed_RNA"/>
</dbReference>
<protein>
    <submittedName>
        <fullName evidence="1">Uncharacterized protein</fullName>
    </submittedName>
</protein>
<sequence length="16" mass="1854">MPPLYTDPHNKSRGIK</sequence>
<reference evidence="1" key="2">
    <citation type="journal article" date="2015" name="Data Brief">
        <title>Shoot transcriptome of the giant reed, Arundo donax.</title>
        <authorList>
            <person name="Barrero R.A."/>
            <person name="Guerrero F.D."/>
            <person name="Moolhuijzen P."/>
            <person name="Goolsby J.A."/>
            <person name="Tidwell J."/>
            <person name="Bellgard S.E."/>
            <person name="Bellgard M.I."/>
        </authorList>
    </citation>
    <scope>NUCLEOTIDE SEQUENCE</scope>
    <source>
        <tissue evidence="1">Shoot tissue taken approximately 20 cm above the soil surface</tissue>
    </source>
</reference>